<dbReference type="PRINTS" id="PR00018">
    <property type="entry name" value="KRINGLE"/>
</dbReference>
<evidence type="ECO:0000256" key="12">
    <source>
        <dbReference type="ARBA" id="ARBA00023157"/>
    </source>
</evidence>
<dbReference type="Gene3D" id="2.60.120.260">
    <property type="entry name" value="Galactose-binding domain-like"/>
    <property type="match status" value="3"/>
</dbReference>
<dbReference type="InterPro" id="IPR004043">
    <property type="entry name" value="LCCL"/>
</dbReference>
<dbReference type="Gene3D" id="2.80.10.50">
    <property type="match status" value="1"/>
</dbReference>
<feature type="transmembrane region" description="Helical" evidence="19">
    <location>
        <begin position="3006"/>
        <end position="3027"/>
    </location>
</feature>
<dbReference type="Pfam" id="PF00051">
    <property type="entry name" value="Kringle"/>
    <property type="match status" value="1"/>
</dbReference>
<comment type="subcellular location">
    <subcellularLocation>
        <location evidence="1">Membrane</location>
        <topology evidence="1">Multi-pass membrane protein</topology>
    </subcellularLocation>
</comment>
<dbReference type="SMART" id="SM00308">
    <property type="entry name" value="LH2"/>
    <property type="match status" value="1"/>
</dbReference>
<dbReference type="SUPFAM" id="SSF49723">
    <property type="entry name" value="Lipase/lipooxygenase domain (PLAT/LH2 domain)"/>
    <property type="match status" value="1"/>
</dbReference>
<dbReference type="InterPro" id="IPR001304">
    <property type="entry name" value="C-type_lectin-like"/>
</dbReference>
<evidence type="ECO:0000256" key="9">
    <source>
        <dbReference type="ARBA" id="ARBA00022974"/>
    </source>
</evidence>
<dbReference type="SUPFAM" id="SSF49265">
    <property type="entry name" value="Fibronectin type III"/>
    <property type="match status" value="1"/>
</dbReference>
<dbReference type="PRINTS" id="PR01433">
    <property type="entry name" value="POLYCYSTIN2"/>
</dbReference>
<evidence type="ECO:0000256" key="19">
    <source>
        <dbReference type="SAM" id="Phobius"/>
    </source>
</evidence>
<dbReference type="Gene3D" id="2.60.40.10">
    <property type="entry name" value="Immunoglobulins"/>
    <property type="match status" value="1"/>
</dbReference>
<feature type="domain" description="CUB" evidence="21">
    <location>
        <begin position="168"/>
        <end position="275"/>
    </location>
</feature>
<sequence length="3363" mass="374569">MCHLLMAALLSTGFLLWSLASVSGLLTEDAFLGGYSRVESYTCEVHDVIDTVENTTPGACAMACTSHGSCEAFVYIRALGSCSLLLIMNCPPGCASAGDIYGDGIYSCYSPICKAAIHDGWISDVNGGPVTVRMIASAPYSGSSARNGITSQNYDGTAIKTYHFAPVCGSTLTVMSRGRTFYSNNPYENFENCSLVLKAPDGYVLTMTVSDVHIVDGDHLEIYDGPSKDAPLLQRLEGTTQGTTLSTTSNVAYLKFISDTELFKNKGFVLSYDKSPIARSGKEFCPYGWWEFGESCYYFSQGPTSYETAQSSCRNMAAHLADVSSTDEHTFISRHATVKAGEAYWIGLKYQQGTYYWWDKRPLMLQTSLWAPSADHGNESCVVMDRQFNFKWTTRHCSSAFHFICELEGVTCNKLLPLPSNPGIFADSRPWIEMDFNDIVAVAAIDSTGDGNSGSYTRAYSLEYSEDGSEYFTYSEETDADSCPRTKIFHANDDAATTVRNFLRPALNARYLRIVPVSWHGRPVINPSALGCQAAVMTGPGDEVEGIIYIKGSGHHALSFSDAERHCASLRGELATPDQLRAAFDSGYERAEMGWLRDGSVRYPVQLPGPGKSSNRQLVNMGYPDKLTTTFDGFCYQKRSETAVSRLYTSLGCWRDHAIDIYRTIPSLEGTDPHLDGDYLSRVNAIEKCYQVALSRGFTVFALQAGGWCAGSADGHTTYNKYGPSTACAADGEGGGWANEVYQIHISGAWLSRDSSWVVDSAGTPWVNNGVTYNAAKALDGDTGTWWNPLGSVYNNWYIILDLRAPQTLTHIAVNSFGDTTHDIAAFTLQKSQVGSPYNWEDVVSVINVQGGTDQRQEFGGFHGTARYWKFVITRTHLGYQPYLTELNLFGISPAGRNIALGKPTTQSTVRHPHIQPYQGNDGRRDSDIVTIPGFNIALGKTAYQTSTYWGGYASYAVDGNTDTNYYALSCTSTAFQSNPTWWVDLGQSSMVVSVVIFNRRDCCPERLNPFNIHIGDSDQVSTNPQCGGDHQIGLSEDSISVSCQGMKGRYVGVRLPGPSRVLTLCEVQVFSAGCLKQDYTYHDGYCYKAVSTNLDFQAAEEHCAAEDAWLAFPKDADTNQFLLDYINASFPHNNVWLGLDSRKQELKWMTNDGLTLTDSDFTDWDAEEPDSDQGKCARISHIDRLWDVRDCSNQYKFVCQRVNDVAPWWLVDLERQWGIDRVTVVNSLAFKLERNNPFNIHIGDSRDTLVNPKCGENHVFVSQETPAELTISCDGMRGRYVAIRLLEYQVLRLAEVEMTARSATSATAADQAYFDYFTLVPVVTDFVKITVLTVYSQNNNGFLEVQFITAFPEGYRLTVWVPGERCECVRHELGSPPLVTVNCGSTMSDQTWLHTPNGTLMNMQTRQCLEILSTNAVVMSPCSPLTASKHFTLKDVSVWQVGGRDVCLGGYSGRVQVVDCNVDPVMTPVVTRRQFEDFIESDPTQSSMCESSLKLCQVGDGVSYRGTISVTETGKTCQRWDSQTPHGHDTTPTNYPSGGLEENYCRNTGNRTGVWCYTTDPSARWELCDVPVCRARAAVGLWPLNARHGASDVTGNGNGGTATGTQLAPGPYGQANGAFQFSGTADSYIDIPNNGKLDVRYSYTILAHIFPTGYGGPIFDYVGNNNWAVHFWQNSGLFLRSVRRDGSGTPHVVANVLQQNAWNYVGGRYDSTTGMVSIWNNGELVLETYIGVAEVASQYPIRVAARNANPPYYAGRIACLQLYNYAMTEAQIAAAHDECEEVQEDSVTLAWDGPTAPLLGYRLVVYPSYDPRLAINVSLSGDSVAVAVDDLEPETIYIAKLLTFGHEGEGASTNIIFLTDLDSIDWMINEDIESTKSELSDSDSIIEEDASESSYGSTDQGLGADDFSSAHFEMGDALLQNMDDEQSSSAVLFEETDHAEDEADNTKLCEESVKAFQAASSSVRGIDGIKVLSQIVALVVADCPNLSHEAKENAVEAMKMTMTAMSEVDVLEPDTVSIVGTALLGSIGIIIEEENPVKDLDNSATDGTSIEEDEYLSPQEKKELAAEAKATKHAKRRSIIEKTRGIIDGLVSTLRNGLTLGGPPAVVSAGGVTVMVQRTRAHKLEERTVEMDGVTLLYPPGKALIPVRPTSLVDAKIVVYRNNPFTWGGGDRAVQSVVCDLSLLPLRTPWHTFDDMNEDILLKFQTDPSKIETQLYEFSPLSTSGMTYHQINITDEDMIIVRVQAANKSSVSTLADVLEEPTKDGVLLVDDQLNKNITRYYSFGVQRIGCSFWDEEREIWSSHGCKVHPTTSITETVCACNHMTPFGSDFVTAPNSIDFNTVFSKFADLDKNSAVFSTVLVVLGLYLIAVVFARRKDIADVKKWCYRFLPDNRAADQYYYHITVHTGHVVRAGTESNVAFNVIGDEVETGVRIFGQDSQIFKKGSVNTFSMAVRGSLGEIRRLQIWHDNKGGRSRSWYLEKVLLQDLQTRDRYVFICNDWLSLDRGDGQVYRNLTPAKEEDLSSFSFLFSSSVRTDLKNEHLWYSIISRPTKSYFTRVQRLSCGLCVLYTTMVSNAMWYKTDDNLQTTTIVNLGPISFTLHDLYVSVMTSVTVVPVNLLLIQLFKRCKPKTEVNKVSDTNGQKDQISTSASRQLMLPHWCVYVGWLLLCLACFVSAFFTILYSLEWGSVKANNWLKTFLLSFFQSTFVFEPVKIIVLAVILSKLFKKMTLTTVLGEDTAFDAAHTDEQYAKSHFDRFELEATKAQHQRSLLKYNVTNESTLKVQQKRKEIRDRTDKTVGEITTFLIYVSLLLVIANGSMDNSSYYLQKDLEGLFSGDFDKVSTAESFWRWGRETLLPELFQKTQYNAGRRKWRDKPFISDLQSVMVGSARIRQLRVPVGQCMVPTKFRFNILECNVDYTQHNEEKRSFQPGWQLDSTINHTLINEDLVESPWVYQNPNNGLSTAAEMSSYDSGGYVAELDDSYEAALETIEELEKSDWIDRYTRAIVLEFTVFNANVNFFSTLTYVMEFPNTGGGVSSMSISTYRLHYFIGSLGYIVMAFDIIYVLWFLHKLKREVLIMVQEGTDYLRQPWNLVEVLNIAMSLFAFAVFAAANVMSRNVLDQLKKTKGELGYVDFSEASFWNLVFLWAISILSFINIMKFLHLVRFNPTISILAACIRQMSTEVMGFFAYFSIVFCAFAQLGRLLLGTQLSGYRTFVETGKSLFASVLGVFDFEEVRETRLGPIFLLAFLLCLLLVFTNILVAIINDTLVLMNELEAPEEHRQILQELRERCSNLLGLSAEETEETLDVFDHLEDSLVDLELSLRRMTERVVLEKAMFQWAMQVRAHRRSGCTEGTPVFVQL</sequence>
<evidence type="ECO:0000256" key="14">
    <source>
        <dbReference type="PIRSR" id="PIRSR603915-2"/>
    </source>
</evidence>
<feature type="transmembrane region" description="Helical" evidence="19">
    <location>
        <begin position="3047"/>
        <end position="3070"/>
    </location>
</feature>
<keyword evidence="5 19" id="KW-0812">Transmembrane</keyword>
<dbReference type="Pfam" id="PF01825">
    <property type="entry name" value="GPS"/>
    <property type="match status" value="1"/>
</dbReference>
<feature type="signal peptide" evidence="20">
    <location>
        <begin position="1"/>
        <end position="24"/>
    </location>
</feature>
<feature type="compositionally biased region" description="Polar residues" evidence="18">
    <location>
        <begin position="1517"/>
        <end position="1537"/>
    </location>
</feature>
<dbReference type="SMART" id="SM00445">
    <property type="entry name" value="LINK"/>
    <property type="match status" value="1"/>
</dbReference>
<comment type="caution">
    <text evidence="16">Lacks conserved residue(s) required for the propagation of feature annotation.</text>
</comment>
<dbReference type="PROSITE" id="PS50963">
    <property type="entry name" value="LINK_2"/>
    <property type="match status" value="1"/>
</dbReference>
<dbReference type="InterPro" id="IPR036116">
    <property type="entry name" value="FN3_sf"/>
</dbReference>
<dbReference type="Pfam" id="PF22633">
    <property type="entry name" value="F5_F8_type_C_2"/>
    <property type="match status" value="1"/>
</dbReference>
<keyword evidence="11 19" id="KW-0472">Membrane</keyword>
<feature type="domain" description="LCCL" evidence="27">
    <location>
        <begin position="90"/>
        <end position="152"/>
    </location>
</feature>
<dbReference type="Pfam" id="PF03815">
    <property type="entry name" value="LCCL"/>
    <property type="match status" value="1"/>
</dbReference>
<feature type="domain" description="Fibronectin type-III" evidence="28">
    <location>
        <begin position="1774"/>
        <end position="1864"/>
    </location>
</feature>
<feature type="domain" description="Kringle" evidence="24">
    <location>
        <begin position="1496"/>
        <end position="1574"/>
    </location>
</feature>
<feature type="domain" description="GAIN-B" evidence="26">
    <location>
        <begin position="2205"/>
        <end position="2338"/>
    </location>
</feature>
<dbReference type="SMART" id="SM00034">
    <property type="entry name" value="CLECT"/>
    <property type="match status" value="2"/>
</dbReference>
<dbReference type="PROSITE" id="PS50022">
    <property type="entry name" value="FA58C_3"/>
    <property type="match status" value="2"/>
</dbReference>
<evidence type="ECO:0000259" key="24">
    <source>
        <dbReference type="PROSITE" id="PS50070"/>
    </source>
</evidence>
<dbReference type="InterPro" id="IPR016187">
    <property type="entry name" value="CTDL_fold"/>
</dbReference>
<dbReference type="GO" id="GO:0016020">
    <property type="term" value="C:membrane"/>
    <property type="evidence" value="ECO:0007669"/>
    <property type="project" value="UniProtKB-SubCell"/>
</dbReference>
<feature type="disulfide bond" evidence="15">
    <location>
        <begin position="1546"/>
        <end position="1569"/>
    </location>
</feature>
<dbReference type="SMART" id="SM00130">
    <property type="entry name" value="KR"/>
    <property type="match status" value="1"/>
</dbReference>
<evidence type="ECO:0000256" key="16">
    <source>
        <dbReference type="PROSITE-ProRule" id="PRU00152"/>
    </source>
</evidence>
<evidence type="ECO:0000259" key="29">
    <source>
        <dbReference type="PROSITE" id="PS50963"/>
    </source>
</evidence>
<name>A0A8J9ZEJ8_BRALA</name>
<dbReference type="PROSITE" id="PS50041">
    <property type="entry name" value="C_TYPE_LECTIN_2"/>
    <property type="match status" value="2"/>
</dbReference>
<dbReference type="InterPro" id="IPR003915">
    <property type="entry name" value="PKD_2"/>
</dbReference>
<dbReference type="PROSITE" id="PS50231">
    <property type="entry name" value="RICIN_B_LECTIN"/>
    <property type="match status" value="1"/>
</dbReference>
<dbReference type="Pfam" id="PF01477">
    <property type="entry name" value="PLAT"/>
    <property type="match status" value="1"/>
</dbReference>
<organism evidence="30 31">
    <name type="scientific">Branchiostoma lanceolatum</name>
    <name type="common">Common lancelet</name>
    <name type="synonym">Amphioxus lanceolatum</name>
    <dbReference type="NCBI Taxonomy" id="7740"/>
    <lineage>
        <taxon>Eukaryota</taxon>
        <taxon>Metazoa</taxon>
        <taxon>Chordata</taxon>
        <taxon>Cephalochordata</taxon>
        <taxon>Leptocardii</taxon>
        <taxon>Amphioxiformes</taxon>
        <taxon>Branchiostomatidae</taxon>
        <taxon>Branchiostoma</taxon>
    </lineage>
</organism>
<evidence type="ECO:0000256" key="15">
    <source>
        <dbReference type="PROSITE-ProRule" id="PRU00121"/>
    </source>
</evidence>
<dbReference type="SMART" id="SM00042">
    <property type="entry name" value="CUB"/>
    <property type="match status" value="1"/>
</dbReference>
<feature type="coiled-coil region" evidence="17">
    <location>
        <begin position="3286"/>
        <end position="3331"/>
    </location>
</feature>
<dbReference type="SMART" id="SM00607">
    <property type="entry name" value="FTP"/>
    <property type="match status" value="1"/>
</dbReference>
<feature type="transmembrane region" description="Helical" evidence="19">
    <location>
        <begin position="2660"/>
        <end position="2683"/>
    </location>
</feature>
<dbReference type="SUPFAM" id="SSF49854">
    <property type="entry name" value="Spermadhesin, CUB domain"/>
    <property type="match status" value="1"/>
</dbReference>
<dbReference type="InterPro" id="IPR013122">
    <property type="entry name" value="PKD1_2_channel"/>
</dbReference>
<dbReference type="InterPro" id="IPR006585">
    <property type="entry name" value="FTP1"/>
</dbReference>
<evidence type="ECO:0000259" key="25">
    <source>
        <dbReference type="PROSITE" id="PS50095"/>
    </source>
</evidence>
<dbReference type="GO" id="GO:0050982">
    <property type="term" value="P:detection of mechanical stimulus"/>
    <property type="evidence" value="ECO:0007669"/>
    <property type="project" value="TreeGrafter"/>
</dbReference>
<dbReference type="FunFam" id="2.60.60.20:FF:000022">
    <property type="entry name" value="Uncharacterized protein"/>
    <property type="match status" value="1"/>
</dbReference>
<feature type="disulfide bond" evidence="15">
    <location>
        <begin position="1497"/>
        <end position="1574"/>
    </location>
</feature>
<dbReference type="EMBL" id="OV696687">
    <property type="protein sequence ID" value="CAH1253111.1"/>
    <property type="molecule type" value="Genomic_DNA"/>
</dbReference>
<dbReference type="InterPro" id="IPR013806">
    <property type="entry name" value="Kringle-like"/>
</dbReference>
<evidence type="ECO:0000256" key="4">
    <source>
        <dbReference type="ARBA" id="ARBA00022572"/>
    </source>
</evidence>
<dbReference type="PROSITE" id="PS50820">
    <property type="entry name" value="LCCL"/>
    <property type="match status" value="1"/>
</dbReference>
<feature type="domain" description="F5/8 type C" evidence="22">
    <location>
        <begin position="431"/>
        <end position="532"/>
    </location>
</feature>
<feature type="transmembrane region" description="Helical" evidence="19">
    <location>
        <begin position="2355"/>
        <end position="2374"/>
    </location>
</feature>
<evidence type="ECO:0000259" key="21">
    <source>
        <dbReference type="PROSITE" id="PS01180"/>
    </source>
</evidence>
<dbReference type="CDD" id="cd00108">
    <property type="entry name" value="KR"/>
    <property type="match status" value="1"/>
</dbReference>
<proteinExistence type="inferred from homology"/>
<keyword evidence="12 15" id="KW-1015">Disulfide bond</keyword>
<dbReference type="Pfam" id="PF00041">
    <property type="entry name" value="fn3"/>
    <property type="match status" value="1"/>
</dbReference>
<dbReference type="InterPro" id="IPR018056">
    <property type="entry name" value="Kringle_CS"/>
</dbReference>
<feature type="transmembrane region" description="Helical" evidence="19">
    <location>
        <begin position="2703"/>
        <end position="2722"/>
    </location>
</feature>
<evidence type="ECO:0000256" key="2">
    <source>
        <dbReference type="ARBA" id="ARBA00007200"/>
    </source>
</evidence>
<keyword evidence="3" id="KW-0597">Phosphoprotein</keyword>
<dbReference type="SUPFAM" id="SSF57440">
    <property type="entry name" value="Kringle-like"/>
    <property type="match status" value="1"/>
</dbReference>
<evidence type="ECO:0000256" key="13">
    <source>
        <dbReference type="ARBA" id="ARBA00023180"/>
    </source>
</evidence>
<keyword evidence="6" id="KW-0479">Metal-binding</keyword>
<dbReference type="FunFam" id="2.60.120.260:FF:000105">
    <property type="entry name" value="Sushi, von Willebrand factor type A, EGF and pentraxin domain-containing protein 1"/>
    <property type="match status" value="1"/>
</dbReference>
<dbReference type="InterPro" id="IPR000203">
    <property type="entry name" value="GPS"/>
</dbReference>
<feature type="transmembrane region" description="Helical" evidence="19">
    <location>
        <begin position="2604"/>
        <end position="2625"/>
    </location>
</feature>
<dbReference type="InterPro" id="IPR000421">
    <property type="entry name" value="FA58C"/>
</dbReference>
<dbReference type="SMART" id="SM00603">
    <property type="entry name" value="LCCL"/>
    <property type="match status" value="1"/>
</dbReference>
<dbReference type="InterPro" id="IPR013320">
    <property type="entry name" value="ConA-like_dom_sf"/>
</dbReference>
<feature type="disulfide bond" evidence="14">
    <location>
        <begin position="2902"/>
        <end position="2915"/>
    </location>
</feature>
<feature type="domain" description="C-type lectin" evidence="23">
    <location>
        <begin position="1083"/>
        <end position="1201"/>
    </location>
</feature>
<evidence type="ECO:0000256" key="5">
    <source>
        <dbReference type="ARBA" id="ARBA00022692"/>
    </source>
</evidence>
<dbReference type="Gene3D" id="2.60.220.50">
    <property type="match status" value="1"/>
</dbReference>
<dbReference type="Gene3D" id="2.40.20.10">
    <property type="entry name" value="Plasminogen Kringle 4"/>
    <property type="match status" value="1"/>
</dbReference>
<dbReference type="Gene3D" id="3.10.100.10">
    <property type="entry name" value="Mannose-Binding Protein A, subunit A"/>
    <property type="match status" value="3"/>
</dbReference>
<dbReference type="Pfam" id="PF00059">
    <property type="entry name" value="Lectin_C"/>
    <property type="match status" value="2"/>
</dbReference>
<dbReference type="SUPFAM" id="SSF49785">
    <property type="entry name" value="Galactose-binding domain-like"/>
    <property type="match status" value="4"/>
</dbReference>
<feature type="disulfide bond" evidence="15">
    <location>
        <begin position="1518"/>
        <end position="1557"/>
    </location>
</feature>
<dbReference type="InterPro" id="IPR013783">
    <property type="entry name" value="Ig-like_fold"/>
</dbReference>
<dbReference type="Pfam" id="PF00431">
    <property type="entry name" value="CUB"/>
    <property type="match status" value="1"/>
</dbReference>
<keyword evidence="4 15" id="KW-0420">Kringle</keyword>
<keyword evidence="31" id="KW-1185">Reference proteome</keyword>
<dbReference type="InterPro" id="IPR035914">
    <property type="entry name" value="Sperma_CUB_dom_sf"/>
</dbReference>
<dbReference type="InterPro" id="IPR008979">
    <property type="entry name" value="Galactose-bd-like_sf"/>
</dbReference>
<dbReference type="InterPro" id="IPR036392">
    <property type="entry name" value="PLAT/LH2_dom_sf"/>
</dbReference>
<evidence type="ECO:0000259" key="26">
    <source>
        <dbReference type="PROSITE" id="PS50221"/>
    </source>
</evidence>
<dbReference type="GO" id="GO:0005262">
    <property type="term" value="F:calcium channel activity"/>
    <property type="evidence" value="ECO:0007669"/>
    <property type="project" value="TreeGrafter"/>
</dbReference>
<dbReference type="SUPFAM" id="SSF50370">
    <property type="entry name" value="Ricin B-like lectins"/>
    <property type="match status" value="1"/>
</dbReference>
<dbReference type="SMART" id="SM00303">
    <property type="entry name" value="GPS"/>
    <property type="match status" value="1"/>
</dbReference>
<dbReference type="Proteomes" id="UP000838412">
    <property type="component" value="Chromosome 2"/>
</dbReference>
<feature type="domain" description="C-type lectin" evidence="23">
    <location>
        <begin position="292"/>
        <end position="406"/>
    </location>
</feature>
<dbReference type="CDD" id="cd00063">
    <property type="entry name" value="FN3"/>
    <property type="match status" value="1"/>
</dbReference>
<dbReference type="Pfam" id="PF20519">
    <property type="entry name" value="Polycystin_dom"/>
    <property type="match status" value="1"/>
</dbReference>
<feature type="transmembrane region" description="Helical" evidence="19">
    <location>
        <begin position="2562"/>
        <end position="2580"/>
    </location>
</feature>
<dbReference type="InterPro" id="IPR000001">
    <property type="entry name" value="Kringle"/>
</dbReference>
<evidence type="ECO:0000256" key="17">
    <source>
        <dbReference type="SAM" id="Coils"/>
    </source>
</evidence>
<dbReference type="InterPro" id="IPR057244">
    <property type="entry name" value="GAIN_B"/>
</dbReference>
<feature type="transmembrane region" description="Helical" evidence="19">
    <location>
        <begin position="3185"/>
        <end position="3207"/>
    </location>
</feature>
<feature type="region of interest" description="Disordered" evidence="18">
    <location>
        <begin position="1878"/>
        <end position="1901"/>
    </location>
</feature>
<evidence type="ECO:0000256" key="10">
    <source>
        <dbReference type="ARBA" id="ARBA00022989"/>
    </source>
</evidence>
<feature type="region of interest" description="Disordered" evidence="18">
    <location>
        <begin position="1517"/>
        <end position="1541"/>
    </location>
</feature>
<evidence type="ECO:0000259" key="28">
    <source>
        <dbReference type="PROSITE" id="PS50853"/>
    </source>
</evidence>
<feature type="domain" description="Link" evidence="29">
    <location>
        <begin position="546"/>
        <end position="637"/>
    </location>
</feature>
<dbReference type="InterPro" id="IPR046791">
    <property type="entry name" value="Polycystin_dom"/>
</dbReference>
<dbReference type="SUPFAM" id="SSF56436">
    <property type="entry name" value="C-type lectin-like"/>
    <property type="match status" value="3"/>
</dbReference>
<evidence type="ECO:0000256" key="18">
    <source>
        <dbReference type="SAM" id="MobiDB-lite"/>
    </source>
</evidence>
<dbReference type="Pfam" id="PF00193">
    <property type="entry name" value="Xlink"/>
    <property type="match status" value="1"/>
</dbReference>
<evidence type="ECO:0000256" key="20">
    <source>
        <dbReference type="SAM" id="SignalP"/>
    </source>
</evidence>
<dbReference type="PROSITE" id="PS50095">
    <property type="entry name" value="PLAT"/>
    <property type="match status" value="1"/>
</dbReference>
<feature type="chain" id="PRO_5035447569" evidence="20">
    <location>
        <begin position="25"/>
        <end position="3363"/>
    </location>
</feature>
<evidence type="ECO:0000256" key="1">
    <source>
        <dbReference type="ARBA" id="ARBA00004141"/>
    </source>
</evidence>
<keyword evidence="10 19" id="KW-1133">Transmembrane helix</keyword>
<reference evidence="30" key="1">
    <citation type="submission" date="2022-01" db="EMBL/GenBank/DDBJ databases">
        <authorList>
            <person name="Braso-Vives M."/>
        </authorList>
    </citation>
    <scope>NUCLEOTIDE SEQUENCE</scope>
</reference>
<feature type="compositionally biased region" description="Acidic residues" evidence="18">
    <location>
        <begin position="1881"/>
        <end position="1892"/>
    </location>
</feature>
<keyword evidence="8" id="KW-0106">Calcium</keyword>
<feature type="transmembrane region" description="Helical" evidence="19">
    <location>
        <begin position="3141"/>
        <end position="3165"/>
    </location>
</feature>
<dbReference type="GO" id="GO:0005540">
    <property type="term" value="F:hyaluronic acid binding"/>
    <property type="evidence" value="ECO:0007669"/>
    <property type="project" value="InterPro"/>
</dbReference>
<dbReference type="InterPro" id="IPR051223">
    <property type="entry name" value="Polycystin"/>
</dbReference>
<dbReference type="PROSITE" id="PS01180">
    <property type="entry name" value="CUB"/>
    <property type="match status" value="1"/>
</dbReference>
<keyword evidence="13" id="KW-0325">Glycoprotein</keyword>
<dbReference type="CDD" id="cd00041">
    <property type="entry name" value="CUB"/>
    <property type="match status" value="1"/>
</dbReference>
<evidence type="ECO:0000313" key="30">
    <source>
        <dbReference type="EMBL" id="CAH1253111.1"/>
    </source>
</evidence>
<dbReference type="InterPro" id="IPR000538">
    <property type="entry name" value="Link_dom"/>
</dbReference>
<keyword evidence="9" id="KW-0654">Proteoglycan</keyword>
<keyword evidence="7 20" id="KW-0732">Signal</keyword>
<dbReference type="SUPFAM" id="SSF49899">
    <property type="entry name" value="Concanavalin A-like lectins/glucanases"/>
    <property type="match status" value="1"/>
</dbReference>
<dbReference type="Pfam" id="PF13385">
    <property type="entry name" value="Laminin_G_3"/>
    <property type="match status" value="1"/>
</dbReference>
<accession>A0A8J9ZEJ8</accession>
<evidence type="ECO:0000256" key="7">
    <source>
        <dbReference type="ARBA" id="ARBA00022729"/>
    </source>
</evidence>
<dbReference type="PANTHER" id="PTHR10877:SF194">
    <property type="entry name" value="LOCATION OF VULVA DEFECTIVE 1"/>
    <property type="match status" value="1"/>
</dbReference>
<gene>
    <name evidence="30" type="primary">PKD1L3</name>
    <name evidence="30" type="ORF">BLAG_LOCUS13001</name>
</gene>
<dbReference type="SUPFAM" id="SSF69848">
    <property type="entry name" value="LCCL domain"/>
    <property type="match status" value="1"/>
</dbReference>
<dbReference type="InterPro" id="IPR046338">
    <property type="entry name" value="GAIN_dom_sf"/>
</dbReference>
<dbReference type="InterPro" id="IPR016186">
    <property type="entry name" value="C-type_lectin-like/link_sf"/>
</dbReference>
<dbReference type="InterPro" id="IPR001024">
    <property type="entry name" value="PLAT/LH2_dom"/>
</dbReference>
<dbReference type="PANTHER" id="PTHR10877">
    <property type="entry name" value="POLYCYSTIN FAMILY MEMBER"/>
    <property type="match status" value="1"/>
</dbReference>
<evidence type="ECO:0000256" key="3">
    <source>
        <dbReference type="ARBA" id="ARBA00022553"/>
    </source>
</evidence>
<dbReference type="PROSITE" id="PS00021">
    <property type="entry name" value="KRINGLE_1"/>
    <property type="match status" value="1"/>
</dbReference>
<dbReference type="OrthoDB" id="5860362at2759"/>
<evidence type="ECO:0000313" key="31">
    <source>
        <dbReference type="Proteomes" id="UP000838412"/>
    </source>
</evidence>
<feature type="transmembrane region" description="Helical" evidence="19">
    <location>
        <begin position="3245"/>
        <end position="3266"/>
    </location>
</feature>
<evidence type="ECO:0000256" key="11">
    <source>
        <dbReference type="ARBA" id="ARBA00023136"/>
    </source>
</evidence>
<dbReference type="InterPro" id="IPR003961">
    <property type="entry name" value="FN3_dom"/>
</dbReference>
<dbReference type="CDD" id="cd00037">
    <property type="entry name" value="CLECT"/>
    <property type="match status" value="2"/>
</dbReference>
<evidence type="ECO:0000259" key="22">
    <source>
        <dbReference type="PROSITE" id="PS50022"/>
    </source>
</evidence>
<dbReference type="Gene3D" id="2.170.130.20">
    <property type="entry name" value="LCCL-like domain"/>
    <property type="match status" value="1"/>
</dbReference>
<dbReference type="InterPro" id="IPR000859">
    <property type="entry name" value="CUB_dom"/>
</dbReference>
<dbReference type="Gene3D" id="2.60.60.20">
    <property type="entry name" value="PLAT/LH2 domain"/>
    <property type="match status" value="1"/>
</dbReference>
<dbReference type="PROSITE" id="PS50221">
    <property type="entry name" value="GAIN_B"/>
    <property type="match status" value="1"/>
</dbReference>
<evidence type="ECO:0000259" key="23">
    <source>
        <dbReference type="PROSITE" id="PS50041"/>
    </source>
</evidence>
<evidence type="ECO:0000256" key="6">
    <source>
        <dbReference type="ARBA" id="ARBA00022723"/>
    </source>
</evidence>
<dbReference type="PROSITE" id="PS50853">
    <property type="entry name" value="FN3"/>
    <property type="match status" value="1"/>
</dbReference>
<dbReference type="InterPro" id="IPR035992">
    <property type="entry name" value="Ricin_B-like_lectins"/>
</dbReference>
<dbReference type="Pfam" id="PF08016">
    <property type="entry name" value="PKD_channel"/>
    <property type="match status" value="1"/>
</dbReference>
<keyword evidence="17" id="KW-0175">Coiled coil</keyword>
<feature type="transmembrane region" description="Helical" evidence="19">
    <location>
        <begin position="3097"/>
        <end position="3121"/>
    </location>
</feature>
<dbReference type="GO" id="GO:0005509">
    <property type="term" value="F:calcium ion binding"/>
    <property type="evidence" value="ECO:0007669"/>
    <property type="project" value="InterPro"/>
</dbReference>
<dbReference type="GO" id="GO:0007155">
    <property type="term" value="P:cell adhesion"/>
    <property type="evidence" value="ECO:0007669"/>
    <property type="project" value="InterPro"/>
</dbReference>
<feature type="domain" description="PLAT" evidence="25">
    <location>
        <begin position="2399"/>
        <end position="2516"/>
    </location>
</feature>
<comment type="similarity">
    <text evidence="2">Belongs to the polycystin family.</text>
</comment>
<dbReference type="Pfam" id="PF00754">
    <property type="entry name" value="F5_F8_type_C"/>
    <property type="match status" value="2"/>
</dbReference>
<dbReference type="PROSITE" id="PS50070">
    <property type="entry name" value="KRINGLE_2"/>
    <property type="match status" value="1"/>
</dbReference>
<evidence type="ECO:0000259" key="27">
    <source>
        <dbReference type="PROSITE" id="PS50820"/>
    </source>
</evidence>
<dbReference type="Gene3D" id="2.60.120.290">
    <property type="entry name" value="Spermadhesin, CUB domain"/>
    <property type="match status" value="1"/>
</dbReference>
<evidence type="ECO:0000256" key="8">
    <source>
        <dbReference type="ARBA" id="ARBA00022837"/>
    </source>
</evidence>
<dbReference type="InterPro" id="IPR036609">
    <property type="entry name" value="LCCL_sf"/>
</dbReference>
<protein>
    <submittedName>
        <fullName evidence="30">PKD1L3 protein</fullName>
    </submittedName>
</protein>
<feature type="domain" description="F5/8 type C" evidence="22">
    <location>
        <begin position="738"/>
        <end position="892"/>
    </location>
</feature>
<dbReference type="Gene3D" id="2.60.120.200">
    <property type="match status" value="1"/>
</dbReference>
<dbReference type="InterPro" id="IPR038178">
    <property type="entry name" value="Kringle_sf"/>
</dbReference>